<reference evidence="2 3" key="1">
    <citation type="submission" date="2016-07" db="EMBL/GenBank/DDBJ databases">
        <title>Genomic analysis of zinc-resistant bacterium Mucilaginibacter pedocola TBZ30.</title>
        <authorList>
            <person name="Huang J."/>
            <person name="Tang J."/>
        </authorList>
    </citation>
    <scope>NUCLEOTIDE SEQUENCE [LARGE SCALE GENOMIC DNA]</scope>
    <source>
        <strain evidence="2 3">TBZ30</strain>
    </source>
</reference>
<proteinExistence type="predicted"/>
<dbReference type="InterPro" id="IPR001466">
    <property type="entry name" value="Beta-lactam-related"/>
</dbReference>
<protein>
    <recommendedName>
        <fullName evidence="1">Beta-lactamase-related domain-containing protein</fullName>
    </recommendedName>
</protein>
<dbReference type="SUPFAM" id="SSF56601">
    <property type="entry name" value="beta-lactamase/transpeptidase-like"/>
    <property type="match status" value="1"/>
</dbReference>
<dbReference type="Proteomes" id="UP000189739">
    <property type="component" value="Unassembled WGS sequence"/>
</dbReference>
<organism evidence="2 3">
    <name type="scientific">Mucilaginibacter pedocola</name>
    <dbReference type="NCBI Taxonomy" id="1792845"/>
    <lineage>
        <taxon>Bacteria</taxon>
        <taxon>Pseudomonadati</taxon>
        <taxon>Bacteroidota</taxon>
        <taxon>Sphingobacteriia</taxon>
        <taxon>Sphingobacteriales</taxon>
        <taxon>Sphingobacteriaceae</taxon>
        <taxon>Mucilaginibacter</taxon>
    </lineage>
</organism>
<name>A0A1S9P7M3_9SPHI</name>
<dbReference type="STRING" id="1792845.BC343_15590"/>
<dbReference type="PANTHER" id="PTHR43283:SF7">
    <property type="entry name" value="BETA-LACTAMASE-RELATED DOMAIN-CONTAINING PROTEIN"/>
    <property type="match status" value="1"/>
</dbReference>
<sequence>MICLFLFPPKTPTFPINKPSQPMPAKNTLLPSAKLFAFALCFAINTSQAQSTLPTSKPETEGIPAAAIDSFLTAVGQSKHEFHSFMMLRHGKVVAQGWWNPYEAKLRHTLYSCSKSFTSTAIGFAVSEKRLTVNDKVVSFFPDKLPDTIPAHLAALTVKDLLTMSVGQEQDPTFAVASTQEDWVKGFLALPIANKPGTKFLYNSLATFMLSAIVQKVTGQKEVDYLKPRLFEPLGIKGQDWEVNKQGINTGGWGLRVQTEALAKMGQLYLQKGKWQGKQVLPAAWVEEATTAKIDQAPGAPQSKKDSSDWMQGYCYQFWRCRNNAFRADGAFGQYIVVMPDQDAVIAITSESPDMQGELNLVWKYLLPAMQPKPLPANASADKNLDTHLANLKLAPLSGSDKGTFNQNFTVKPNLLNIKAIGINIKDGICHISLKKDAETYNLDFATGKWLPGETAMQGPGIVNGAKEDFSILQPYKIVGSYAFTEGKELQLKLRYIESPHTETIICKFDGKNLTADVGFSYTYGKDHITLQGELAE</sequence>
<dbReference type="AlphaFoldDB" id="A0A1S9P7M3"/>
<evidence type="ECO:0000259" key="1">
    <source>
        <dbReference type="Pfam" id="PF00144"/>
    </source>
</evidence>
<feature type="domain" description="Beta-lactamase-related" evidence="1">
    <location>
        <begin position="85"/>
        <end position="354"/>
    </location>
</feature>
<evidence type="ECO:0000313" key="3">
    <source>
        <dbReference type="Proteomes" id="UP000189739"/>
    </source>
</evidence>
<dbReference type="PANTHER" id="PTHR43283">
    <property type="entry name" value="BETA-LACTAMASE-RELATED"/>
    <property type="match status" value="1"/>
</dbReference>
<dbReference type="EMBL" id="MBTF01000037">
    <property type="protein sequence ID" value="OOQ56963.1"/>
    <property type="molecule type" value="Genomic_DNA"/>
</dbReference>
<dbReference type="InterPro" id="IPR050789">
    <property type="entry name" value="Diverse_Enzym_Activities"/>
</dbReference>
<dbReference type="Gene3D" id="3.40.710.10">
    <property type="entry name" value="DD-peptidase/beta-lactamase superfamily"/>
    <property type="match status" value="1"/>
</dbReference>
<dbReference type="InterPro" id="IPR012338">
    <property type="entry name" value="Beta-lactam/transpept-like"/>
</dbReference>
<accession>A0A1S9P7M3</accession>
<evidence type="ECO:0000313" key="2">
    <source>
        <dbReference type="EMBL" id="OOQ56963.1"/>
    </source>
</evidence>
<keyword evidence="3" id="KW-1185">Reference proteome</keyword>
<comment type="caution">
    <text evidence="2">The sequence shown here is derived from an EMBL/GenBank/DDBJ whole genome shotgun (WGS) entry which is preliminary data.</text>
</comment>
<gene>
    <name evidence="2" type="ORF">BC343_15590</name>
</gene>
<dbReference type="Pfam" id="PF00144">
    <property type="entry name" value="Beta-lactamase"/>
    <property type="match status" value="1"/>
</dbReference>